<keyword evidence="5" id="KW-1015">Disulfide bond</keyword>
<dbReference type="FunFam" id="3.10.50.10:FF:000001">
    <property type="entry name" value="Chitinase 3-like 1"/>
    <property type="match status" value="1"/>
</dbReference>
<evidence type="ECO:0000259" key="9">
    <source>
        <dbReference type="PROSITE" id="PS51910"/>
    </source>
</evidence>
<keyword evidence="11" id="KW-1185">Reference proteome</keyword>
<dbReference type="InterPro" id="IPR001223">
    <property type="entry name" value="Glyco_hydro18_cat"/>
</dbReference>
<evidence type="ECO:0000256" key="6">
    <source>
        <dbReference type="ARBA" id="ARBA00023295"/>
    </source>
</evidence>
<dbReference type="SUPFAM" id="SSF57625">
    <property type="entry name" value="Invertebrate chitin-binding proteins"/>
    <property type="match status" value="1"/>
</dbReference>
<keyword evidence="3" id="KW-0732">Signal</keyword>
<name>A0A7R8UAW3_HERIL</name>
<dbReference type="Pfam" id="PF01607">
    <property type="entry name" value="CBM_14"/>
    <property type="match status" value="1"/>
</dbReference>
<dbReference type="InParanoid" id="A0A7R8UAW3"/>
<feature type="domain" description="GH18" evidence="9">
    <location>
        <begin position="24"/>
        <end position="384"/>
    </location>
</feature>
<reference evidence="10 11" key="1">
    <citation type="submission" date="2020-11" db="EMBL/GenBank/DDBJ databases">
        <authorList>
            <person name="Wallbank WR R."/>
            <person name="Pardo Diaz C."/>
            <person name="Kozak K."/>
            <person name="Martin S."/>
            <person name="Jiggins C."/>
            <person name="Moest M."/>
            <person name="Warren A I."/>
            <person name="Generalovic N T."/>
            <person name="Byers J.R.P. K."/>
            <person name="Montejo-Kovacevich G."/>
            <person name="Yen C E."/>
        </authorList>
    </citation>
    <scope>NUCLEOTIDE SEQUENCE [LARGE SCALE GENOMIC DNA]</scope>
</reference>
<evidence type="ECO:0000256" key="4">
    <source>
        <dbReference type="ARBA" id="ARBA00022801"/>
    </source>
</evidence>
<dbReference type="Gene3D" id="3.20.20.80">
    <property type="entry name" value="Glycosidases"/>
    <property type="match status" value="1"/>
</dbReference>
<dbReference type="SMART" id="SM00636">
    <property type="entry name" value="Glyco_18"/>
    <property type="match status" value="1"/>
</dbReference>
<dbReference type="GO" id="GO:0006032">
    <property type="term" value="P:chitin catabolic process"/>
    <property type="evidence" value="ECO:0007669"/>
    <property type="project" value="TreeGrafter"/>
</dbReference>
<evidence type="ECO:0000313" key="11">
    <source>
        <dbReference type="Proteomes" id="UP000594454"/>
    </source>
</evidence>
<dbReference type="GO" id="GO:0004568">
    <property type="term" value="F:chitinase activity"/>
    <property type="evidence" value="ECO:0007669"/>
    <property type="project" value="TreeGrafter"/>
</dbReference>
<sequence length="447" mass="48641">MVLKLVLLGLVLCGQVLLGIAATDKIFCYFGSWSVYRNSAAQLPINNIEPALCTHAIYAHAGLDTRGTMIPMDVYNDVTNGAYTKFVKLKERNSSLKVLISLGGRNEGSKKYSDVVASASLRSSLVNSIASFISKYGFDGINIDWEYPTQRGGSSNDYSNFVQFLTDLRVKLGPNLLITIMVSGQATLISSAYDVERINNQVDYIHIIAYEFNSAYVGKTAQHAALNALNPSDTLNVNSAVQSWLGAGVSAEKLILGIAAYGRSYILANPNNRFVGATTSGPGPAGPYTNTPGTLSYLEICKEQLNGGWTVAYDDTQENPYMYKGTTWVGFDNQESVTLKAEFAISYNLGGVYLWSLDLDDINNACGDGKFPLLRAAKAALDAGNETPVISECEAGAIERDETDCTVYYVCVKSDSGLYEFAKRQCLYGLYFDITRNLCNHPSVVDC</sequence>
<dbReference type="AlphaFoldDB" id="A0A7R8UAW3"/>
<dbReference type="InterPro" id="IPR029070">
    <property type="entry name" value="Chitinase_insertion_sf"/>
</dbReference>
<keyword evidence="2" id="KW-0147">Chitin-binding</keyword>
<evidence type="ECO:0000256" key="2">
    <source>
        <dbReference type="ARBA" id="ARBA00022669"/>
    </source>
</evidence>
<comment type="similarity">
    <text evidence="1">Belongs to the glycosyl hydrolase 18 family. Chitinase class II subfamily.</text>
</comment>
<dbReference type="PROSITE" id="PS01095">
    <property type="entry name" value="GH18_1"/>
    <property type="match status" value="1"/>
</dbReference>
<organism evidence="10 11">
    <name type="scientific">Hermetia illucens</name>
    <name type="common">Black soldier fly</name>
    <dbReference type="NCBI Taxonomy" id="343691"/>
    <lineage>
        <taxon>Eukaryota</taxon>
        <taxon>Metazoa</taxon>
        <taxon>Ecdysozoa</taxon>
        <taxon>Arthropoda</taxon>
        <taxon>Hexapoda</taxon>
        <taxon>Insecta</taxon>
        <taxon>Pterygota</taxon>
        <taxon>Neoptera</taxon>
        <taxon>Endopterygota</taxon>
        <taxon>Diptera</taxon>
        <taxon>Brachycera</taxon>
        <taxon>Stratiomyomorpha</taxon>
        <taxon>Stratiomyidae</taxon>
        <taxon>Hermetiinae</taxon>
        <taxon>Hermetia</taxon>
    </lineage>
</organism>
<dbReference type="PROSITE" id="PS50940">
    <property type="entry name" value="CHIT_BIND_II"/>
    <property type="match status" value="1"/>
</dbReference>
<dbReference type="GO" id="GO:0005975">
    <property type="term" value="P:carbohydrate metabolic process"/>
    <property type="evidence" value="ECO:0007669"/>
    <property type="project" value="InterPro"/>
</dbReference>
<evidence type="ECO:0000313" key="10">
    <source>
        <dbReference type="EMBL" id="CAD7077408.1"/>
    </source>
</evidence>
<evidence type="ECO:0000256" key="1">
    <source>
        <dbReference type="ARBA" id="ARBA00009121"/>
    </source>
</evidence>
<evidence type="ECO:0000256" key="3">
    <source>
        <dbReference type="ARBA" id="ARBA00022729"/>
    </source>
</evidence>
<protein>
    <recommendedName>
        <fullName evidence="12">Chitinase</fullName>
    </recommendedName>
</protein>
<evidence type="ECO:0000256" key="7">
    <source>
        <dbReference type="RuleBase" id="RU000489"/>
    </source>
</evidence>
<dbReference type="Gene3D" id="2.170.140.10">
    <property type="entry name" value="Chitin binding domain"/>
    <property type="match status" value="1"/>
</dbReference>
<gene>
    <name evidence="10" type="ORF">HERILL_LOCUS758</name>
</gene>
<proteinExistence type="inferred from homology"/>
<dbReference type="OrthoDB" id="73875at2759"/>
<dbReference type="GO" id="GO:0005576">
    <property type="term" value="C:extracellular region"/>
    <property type="evidence" value="ECO:0007669"/>
    <property type="project" value="InterPro"/>
</dbReference>
<dbReference type="InterPro" id="IPR011583">
    <property type="entry name" value="Chitinase_II/V-like_cat"/>
</dbReference>
<dbReference type="PANTHER" id="PTHR11177">
    <property type="entry name" value="CHITINASE"/>
    <property type="match status" value="1"/>
</dbReference>
<dbReference type="InterPro" id="IPR017853">
    <property type="entry name" value="GH"/>
</dbReference>
<dbReference type="InterPro" id="IPR050314">
    <property type="entry name" value="Glycosyl_Hydrlase_18"/>
</dbReference>
<dbReference type="GO" id="GO:0008061">
    <property type="term" value="F:chitin binding"/>
    <property type="evidence" value="ECO:0007669"/>
    <property type="project" value="UniProtKB-KW"/>
</dbReference>
<dbReference type="Pfam" id="PF00704">
    <property type="entry name" value="Glyco_hydro_18"/>
    <property type="match status" value="1"/>
</dbReference>
<dbReference type="InterPro" id="IPR001579">
    <property type="entry name" value="Glyco_hydro_18_chit_AS"/>
</dbReference>
<evidence type="ECO:0008006" key="12">
    <source>
        <dbReference type="Google" id="ProtNLM"/>
    </source>
</evidence>
<keyword evidence="4 7" id="KW-0378">Hydrolase</keyword>
<accession>A0A7R8UAW3</accession>
<dbReference type="InterPro" id="IPR002557">
    <property type="entry name" value="Chitin-bd_dom"/>
</dbReference>
<dbReference type="OMA" id="MNWEREN"/>
<feature type="domain" description="Chitin-binding type-2" evidence="8">
    <location>
        <begin position="390"/>
        <end position="447"/>
    </location>
</feature>
<dbReference type="SUPFAM" id="SSF54556">
    <property type="entry name" value="Chitinase insertion domain"/>
    <property type="match status" value="1"/>
</dbReference>
<dbReference type="InterPro" id="IPR036508">
    <property type="entry name" value="Chitin-bd_dom_sf"/>
</dbReference>
<evidence type="ECO:0000256" key="5">
    <source>
        <dbReference type="ARBA" id="ARBA00023157"/>
    </source>
</evidence>
<keyword evidence="6 7" id="KW-0326">Glycosidase</keyword>
<dbReference type="PROSITE" id="PS51910">
    <property type="entry name" value="GH18_2"/>
    <property type="match status" value="1"/>
</dbReference>
<dbReference type="PANTHER" id="PTHR11177:SF360">
    <property type="entry name" value="CHITINASE 4-RELATED"/>
    <property type="match status" value="1"/>
</dbReference>
<dbReference type="Proteomes" id="UP000594454">
    <property type="component" value="Chromosome 1"/>
</dbReference>
<dbReference type="SUPFAM" id="SSF51445">
    <property type="entry name" value="(Trans)glycosidases"/>
    <property type="match status" value="1"/>
</dbReference>
<evidence type="ECO:0000259" key="8">
    <source>
        <dbReference type="PROSITE" id="PS50940"/>
    </source>
</evidence>
<dbReference type="Gene3D" id="3.10.50.10">
    <property type="match status" value="1"/>
</dbReference>
<dbReference type="EMBL" id="LR899009">
    <property type="protein sequence ID" value="CAD7077408.1"/>
    <property type="molecule type" value="Genomic_DNA"/>
</dbReference>